<feature type="compositionally biased region" description="Low complexity" evidence="10">
    <location>
        <begin position="141"/>
        <end position="190"/>
    </location>
</feature>
<evidence type="ECO:0000256" key="1">
    <source>
        <dbReference type="ARBA" id="ARBA00004377"/>
    </source>
</evidence>
<dbReference type="Pfam" id="PF07963">
    <property type="entry name" value="N_methyl"/>
    <property type="match status" value="1"/>
</dbReference>
<protein>
    <recommendedName>
        <fullName evidence="9">Type II secretion system protein I</fullName>
        <shortName evidence="9">T2SS minor pseudopilin I</shortName>
    </recommendedName>
</protein>
<comment type="similarity">
    <text evidence="2 9">Belongs to the GSP I family.</text>
</comment>
<evidence type="ECO:0000256" key="9">
    <source>
        <dbReference type="RuleBase" id="RU368030"/>
    </source>
</evidence>
<dbReference type="PROSITE" id="PS00409">
    <property type="entry name" value="PROKAR_NTER_METHYL"/>
    <property type="match status" value="1"/>
</dbReference>
<dbReference type="GO" id="GO:0015627">
    <property type="term" value="C:type II protein secretion system complex"/>
    <property type="evidence" value="ECO:0007669"/>
    <property type="project" value="UniProtKB-UniRule"/>
</dbReference>
<dbReference type="PANTHER" id="PTHR38779">
    <property type="entry name" value="TYPE II SECRETION SYSTEM PROTEIN I-RELATED"/>
    <property type="match status" value="1"/>
</dbReference>
<dbReference type="InterPro" id="IPR010052">
    <property type="entry name" value="T2SS_protein-GspI"/>
</dbReference>
<evidence type="ECO:0000256" key="8">
    <source>
        <dbReference type="ARBA" id="ARBA00023136"/>
    </source>
</evidence>
<dbReference type="InterPro" id="IPR012902">
    <property type="entry name" value="N_methyl_site"/>
</dbReference>
<dbReference type="PANTHER" id="PTHR38779:SF2">
    <property type="entry name" value="TYPE II SECRETION SYSTEM PROTEIN I-RELATED"/>
    <property type="match status" value="1"/>
</dbReference>
<evidence type="ECO:0000256" key="6">
    <source>
        <dbReference type="ARBA" id="ARBA00022692"/>
    </source>
</evidence>
<accession>A0A8E6EX06</accession>
<keyword evidence="5 9" id="KW-0997">Cell inner membrane</keyword>
<evidence type="ECO:0000256" key="7">
    <source>
        <dbReference type="ARBA" id="ARBA00022989"/>
    </source>
</evidence>
<dbReference type="AlphaFoldDB" id="A0A8E6EX06"/>
<evidence type="ECO:0000256" key="3">
    <source>
        <dbReference type="ARBA" id="ARBA00022475"/>
    </source>
</evidence>
<keyword evidence="8 9" id="KW-0472">Membrane</keyword>
<evidence type="ECO:0000256" key="10">
    <source>
        <dbReference type="SAM" id="MobiDB-lite"/>
    </source>
</evidence>
<reference evidence="11" key="1">
    <citation type="submission" date="2021-05" db="EMBL/GenBank/DDBJ databases">
        <title>Complete genome sequence of the cellulolytic planctomycete Telmatocola sphagniphila SP2T and characterization of the first cellulase from planctomycetes.</title>
        <authorList>
            <person name="Rakitin A.L."/>
            <person name="Beletsky A.V."/>
            <person name="Naumoff D.G."/>
            <person name="Kulichevskaya I.S."/>
            <person name="Mardanov A.V."/>
            <person name="Ravin N.V."/>
            <person name="Dedysh S.N."/>
        </authorList>
    </citation>
    <scope>NUCLEOTIDE SEQUENCE</scope>
    <source>
        <strain evidence="11">SP2T</strain>
    </source>
</reference>
<keyword evidence="12" id="KW-1185">Reference proteome</keyword>
<evidence type="ECO:0000256" key="4">
    <source>
        <dbReference type="ARBA" id="ARBA00022481"/>
    </source>
</evidence>
<dbReference type="GO" id="GO:0015628">
    <property type="term" value="P:protein secretion by the type II secretion system"/>
    <property type="evidence" value="ECO:0007669"/>
    <property type="project" value="UniProtKB-UniRule"/>
</dbReference>
<dbReference type="NCBIfam" id="TIGR01707">
    <property type="entry name" value="gspI"/>
    <property type="match status" value="1"/>
</dbReference>
<comment type="PTM">
    <text evidence="9">Cleaved by prepilin peptidase.</text>
</comment>
<keyword evidence="6 9" id="KW-0812">Transmembrane</keyword>
<sequence length="190" mass="19383">MILQTTRTRRSGLTLLEVIIAFAIFLMSIIALYKLMGNATDSAIEIESQSKATRLIESKMAEFISGVQPLSGGGGGSFDDEDGWSWSADISPASLTNLYQVTITVTKDGSDNAIFPAASMTQYIFDPTMRGGSPMITQIDTSTSSSTSSSSSSSSSGTGSSGSGSSSSSSMGNSSSSKGGTGSSSSKGGN</sequence>
<proteinExistence type="inferred from homology"/>
<comment type="subcellular location">
    <subcellularLocation>
        <location evidence="1 9">Cell inner membrane</location>
        <topology evidence="1 9">Single-pass membrane protein</topology>
    </subcellularLocation>
</comment>
<comment type="function">
    <text evidence="9">Component of the type II secretion system required for the energy-dependent secretion of extracellular factors such as proteases and toxins from the periplasm.</text>
</comment>
<evidence type="ECO:0000313" key="12">
    <source>
        <dbReference type="Proteomes" id="UP000676194"/>
    </source>
</evidence>
<keyword evidence="4 9" id="KW-0488">Methylation</keyword>
<dbReference type="KEGG" id="tsph:KIH39_10830"/>
<evidence type="ECO:0000256" key="2">
    <source>
        <dbReference type="ARBA" id="ARBA00008358"/>
    </source>
</evidence>
<feature type="transmembrane region" description="Helical" evidence="9">
    <location>
        <begin position="12"/>
        <end position="33"/>
    </location>
</feature>
<gene>
    <name evidence="11" type="primary">gspI</name>
    <name evidence="11" type="ORF">KIH39_10830</name>
</gene>
<dbReference type="GO" id="GO:0005886">
    <property type="term" value="C:plasma membrane"/>
    <property type="evidence" value="ECO:0007669"/>
    <property type="project" value="UniProtKB-SubCell"/>
</dbReference>
<evidence type="ECO:0000256" key="5">
    <source>
        <dbReference type="ARBA" id="ARBA00022519"/>
    </source>
</evidence>
<organism evidence="11 12">
    <name type="scientific">Telmatocola sphagniphila</name>
    <dbReference type="NCBI Taxonomy" id="1123043"/>
    <lineage>
        <taxon>Bacteria</taxon>
        <taxon>Pseudomonadati</taxon>
        <taxon>Planctomycetota</taxon>
        <taxon>Planctomycetia</taxon>
        <taxon>Gemmatales</taxon>
        <taxon>Gemmataceae</taxon>
    </lineage>
</organism>
<keyword evidence="7 9" id="KW-1133">Transmembrane helix</keyword>
<dbReference type="EMBL" id="CP074694">
    <property type="protein sequence ID" value="QVL34372.1"/>
    <property type="molecule type" value="Genomic_DNA"/>
</dbReference>
<dbReference type="Proteomes" id="UP000676194">
    <property type="component" value="Chromosome"/>
</dbReference>
<feature type="region of interest" description="Disordered" evidence="10">
    <location>
        <begin position="129"/>
        <end position="190"/>
    </location>
</feature>
<evidence type="ECO:0000313" key="11">
    <source>
        <dbReference type="EMBL" id="QVL34372.1"/>
    </source>
</evidence>
<keyword evidence="3" id="KW-1003">Cell membrane</keyword>
<comment type="subunit">
    <text evidence="9">Type II secretion is composed of four main components: the outer membrane complex, the inner membrane complex, the cytoplasmic secretion ATPase and the periplasm-spanning pseudopilus.</text>
</comment>
<name>A0A8E6EX06_9BACT</name>
<dbReference type="RefSeq" id="WP_213499342.1">
    <property type="nucleotide sequence ID" value="NZ_CP074694.1"/>
</dbReference>